<sequence length="78" mass="8279">MGRTLQMTQPTSHSKSISASTAARKAVRYDHRCPPASVPHPLGRGAFAVTSFAGLRRDRLPGRPAAGLLQPQCLDPSA</sequence>
<dbReference type="EMBL" id="BLLF01004257">
    <property type="protein sequence ID" value="GFH29247.1"/>
    <property type="molecule type" value="Genomic_DNA"/>
</dbReference>
<feature type="region of interest" description="Disordered" evidence="1">
    <location>
        <begin position="1"/>
        <end position="28"/>
    </location>
</feature>
<accession>A0A6A0ABH2</accession>
<organism evidence="2 3">
    <name type="scientific">Haematococcus lacustris</name>
    <name type="common">Green alga</name>
    <name type="synonym">Haematococcus pluvialis</name>
    <dbReference type="NCBI Taxonomy" id="44745"/>
    <lineage>
        <taxon>Eukaryota</taxon>
        <taxon>Viridiplantae</taxon>
        <taxon>Chlorophyta</taxon>
        <taxon>core chlorophytes</taxon>
        <taxon>Chlorophyceae</taxon>
        <taxon>CS clade</taxon>
        <taxon>Chlamydomonadales</taxon>
        <taxon>Haematococcaceae</taxon>
        <taxon>Haematococcus</taxon>
    </lineage>
</organism>
<name>A0A6A0ABH2_HAELA</name>
<protein>
    <submittedName>
        <fullName evidence="2">Uncharacterized protein</fullName>
    </submittedName>
</protein>
<feature type="non-terminal residue" evidence="2">
    <location>
        <position position="78"/>
    </location>
</feature>
<comment type="caution">
    <text evidence="2">The sequence shown here is derived from an EMBL/GenBank/DDBJ whole genome shotgun (WGS) entry which is preliminary data.</text>
</comment>
<evidence type="ECO:0000313" key="3">
    <source>
        <dbReference type="Proteomes" id="UP000485058"/>
    </source>
</evidence>
<feature type="compositionally biased region" description="Polar residues" evidence="1">
    <location>
        <begin position="1"/>
        <end position="21"/>
    </location>
</feature>
<dbReference type="Proteomes" id="UP000485058">
    <property type="component" value="Unassembled WGS sequence"/>
</dbReference>
<evidence type="ECO:0000313" key="2">
    <source>
        <dbReference type="EMBL" id="GFH29247.1"/>
    </source>
</evidence>
<keyword evidence="3" id="KW-1185">Reference proteome</keyword>
<evidence type="ECO:0000256" key="1">
    <source>
        <dbReference type="SAM" id="MobiDB-lite"/>
    </source>
</evidence>
<reference evidence="2 3" key="1">
    <citation type="submission" date="2020-02" db="EMBL/GenBank/DDBJ databases">
        <title>Draft genome sequence of Haematococcus lacustris strain NIES-144.</title>
        <authorList>
            <person name="Morimoto D."/>
            <person name="Nakagawa S."/>
            <person name="Yoshida T."/>
            <person name="Sawayama S."/>
        </authorList>
    </citation>
    <scope>NUCLEOTIDE SEQUENCE [LARGE SCALE GENOMIC DNA]</scope>
    <source>
        <strain evidence="2 3">NIES-144</strain>
    </source>
</reference>
<proteinExistence type="predicted"/>
<dbReference type="AlphaFoldDB" id="A0A6A0ABH2"/>
<gene>
    <name evidence="2" type="ORF">HaLaN_27880</name>
</gene>